<keyword evidence="1" id="KW-1133">Transmembrane helix</keyword>
<accession>A0A0H5PYW7</accession>
<reference evidence="2" key="2">
    <citation type="submission" date="2015-07" db="EMBL/GenBank/DDBJ databases">
        <title>Plasmids, circular viruses and viroids from rat gut.</title>
        <authorList>
            <person name="Jorgensen T.J."/>
            <person name="Hansen M.A."/>
            <person name="Xu Z."/>
            <person name="Tabak M.A."/>
            <person name="Sorensen S.J."/>
            <person name="Hansen L.H."/>
        </authorList>
    </citation>
    <scope>NUCLEOTIDE SEQUENCE</scope>
    <source>
        <plasmid evidence="2">pRGRH0234</plasmid>
    </source>
</reference>
<name>A0A0H5PYW7_9ZZZZ</name>
<dbReference type="EMBL" id="LN852907">
    <property type="protein sequence ID" value="CRY94339.1"/>
    <property type="molecule type" value="Genomic_DNA"/>
</dbReference>
<evidence type="ECO:0000313" key="2">
    <source>
        <dbReference type="EMBL" id="CRY94339.1"/>
    </source>
</evidence>
<organism evidence="2">
    <name type="scientific">uncultured prokaryote</name>
    <dbReference type="NCBI Taxonomy" id="198431"/>
    <lineage>
        <taxon>unclassified sequences</taxon>
        <taxon>environmental samples</taxon>
    </lineage>
</organism>
<geneLocation type="plasmid" evidence="2">
    <name>pRGRH0234</name>
</geneLocation>
<evidence type="ECO:0000256" key="1">
    <source>
        <dbReference type="SAM" id="Phobius"/>
    </source>
</evidence>
<reference evidence="2" key="1">
    <citation type="submission" date="2015-06" db="EMBL/GenBank/DDBJ databases">
        <authorList>
            <person name="Joergensen T."/>
        </authorList>
    </citation>
    <scope>NUCLEOTIDE SEQUENCE</scope>
    <source>
        <plasmid evidence="2">pRGRH0234</plasmid>
    </source>
</reference>
<keyword evidence="1" id="KW-0472">Membrane</keyword>
<protein>
    <submittedName>
        <fullName evidence="2">Uncharacterized protein</fullName>
    </submittedName>
</protein>
<keyword evidence="1" id="KW-0812">Transmembrane</keyword>
<dbReference type="AlphaFoldDB" id="A0A0H5PYW7"/>
<sequence length="64" mass="6699">MSGNGKSTPSGACRDARLIAMHQALKFVLALALILACTYVAKFALQPDTKGVEVNSPMGSFATK</sequence>
<keyword evidence="2" id="KW-0614">Plasmid</keyword>
<feature type="transmembrane region" description="Helical" evidence="1">
    <location>
        <begin position="24"/>
        <end position="45"/>
    </location>
</feature>
<proteinExistence type="predicted"/>